<dbReference type="Proteomes" id="UP001630127">
    <property type="component" value="Unassembled WGS sequence"/>
</dbReference>
<evidence type="ECO:0000313" key="1">
    <source>
        <dbReference type="EMBL" id="KAL3502735.1"/>
    </source>
</evidence>
<dbReference type="AlphaFoldDB" id="A0ABD2YA84"/>
<proteinExistence type="predicted"/>
<evidence type="ECO:0000313" key="2">
    <source>
        <dbReference type="Proteomes" id="UP001630127"/>
    </source>
</evidence>
<name>A0ABD2YA84_9GENT</name>
<organism evidence="1 2">
    <name type="scientific">Cinchona calisaya</name>
    <dbReference type="NCBI Taxonomy" id="153742"/>
    <lineage>
        <taxon>Eukaryota</taxon>
        <taxon>Viridiplantae</taxon>
        <taxon>Streptophyta</taxon>
        <taxon>Embryophyta</taxon>
        <taxon>Tracheophyta</taxon>
        <taxon>Spermatophyta</taxon>
        <taxon>Magnoliopsida</taxon>
        <taxon>eudicotyledons</taxon>
        <taxon>Gunneridae</taxon>
        <taxon>Pentapetalae</taxon>
        <taxon>asterids</taxon>
        <taxon>lamiids</taxon>
        <taxon>Gentianales</taxon>
        <taxon>Rubiaceae</taxon>
        <taxon>Cinchonoideae</taxon>
        <taxon>Cinchoneae</taxon>
        <taxon>Cinchona</taxon>
    </lineage>
</organism>
<gene>
    <name evidence="1" type="ORF">ACH5RR_037184</name>
</gene>
<sequence length="229" mass="26815">MKDNILNVRFTSLMSSHPPFSHNWPKFVPQPSEEPFVLYLPDYPPSRNLAANHHVVKDPTANDMDFENLMDMKRRQHESFGKYARRWRNMAVKVEPRMTEREMVKAFIRALEEPFDEKLLGLVNHRFCKVVKQGHATDNCHALRHEIQDLIDNGEFIPLIDVEQAYDPSMNMISVEESSDDGAKLTIPESEIIEKFSQMHLRLKGKTTIREESKPVPKMVNREEFLRLE</sequence>
<keyword evidence="2" id="KW-1185">Reference proteome</keyword>
<comment type="caution">
    <text evidence="1">The sequence shown here is derived from an EMBL/GenBank/DDBJ whole genome shotgun (WGS) entry which is preliminary data.</text>
</comment>
<protein>
    <submittedName>
        <fullName evidence="1">Uncharacterized protein</fullName>
    </submittedName>
</protein>
<dbReference type="EMBL" id="JBJUIK010000015">
    <property type="protein sequence ID" value="KAL3502735.1"/>
    <property type="molecule type" value="Genomic_DNA"/>
</dbReference>
<accession>A0ABD2YA84</accession>
<reference evidence="1 2" key="1">
    <citation type="submission" date="2024-11" db="EMBL/GenBank/DDBJ databases">
        <title>A near-complete genome assembly of Cinchona calisaya.</title>
        <authorList>
            <person name="Lian D.C."/>
            <person name="Zhao X.W."/>
            <person name="Wei L."/>
        </authorList>
    </citation>
    <scope>NUCLEOTIDE SEQUENCE [LARGE SCALE GENOMIC DNA]</scope>
    <source>
        <tissue evidence="1">Nenye</tissue>
    </source>
</reference>